<evidence type="ECO:0008006" key="5">
    <source>
        <dbReference type="Google" id="ProtNLM"/>
    </source>
</evidence>
<evidence type="ECO:0000256" key="1">
    <source>
        <dbReference type="SAM" id="MobiDB-lite"/>
    </source>
</evidence>
<gene>
    <name evidence="3" type="ORF">D1O30_09390</name>
</gene>
<protein>
    <recommendedName>
        <fullName evidence="5">DUF2946 domain-containing protein</fullName>
    </recommendedName>
</protein>
<feature type="signal peptide" evidence="2">
    <location>
        <begin position="1"/>
        <end position="32"/>
    </location>
</feature>
<evidence type="ECO:0000313" key="4">
    <source>
        <dbReference type="Proteomes" id="UP000268623"/>
    </source>
</evidence>
<evidence type="ECO:0000256" key="2">
    <source>
        <dbReference type="SAM" id="SignalP"/>
    </source>
</evidence>
<feature type="region of interest" description="Disordered" evidence="1">
    <location>
        <begin position="96"/>
        <end position="125"/>
    </location>
</feature>
<comment type="caution">
    <text evidence="3">The sequence shown here is derived from an EMBL/GenBank/DDBJ whole genome shotgun (WGS) entry which is preliminary data.</text>
</comment>
<keyword evidence="2" id="KW-0732">Signal</keyword>
<name>A0A3M9XN95_9HYPH</name>
<proteinExistence type="predicted"/>
<dbReference type="AlphaFoldDB" id="A0A3M9XN95"/>
<accession>A0A3M9XN95</accession>
<organism evidence="3 4">
    <name type="scientific">Methylocystis hirsuta</name>
    <dbReference type="NCBI Taxonomy" id="369798"/>
    <lineage>
        <taxon>Bacteria</taxon>
        <taxon>Pseudomonadati</taxon>
        <taxon>Pseudomonadota</taxon>
        <taxon>Alphaproteobacteria</taxon>
        <taxon>Hyphomicrobiales</taxon>
        <taxon>Methylocystaceae</taxon>
        <taxon>Methylocystis</taxon>
    </lineage>
</organism>
<sequence>MDPIFQRTSQSARIFAALVAFLMLVQTTSAGAVALGGGVAFGTVCAPQDAANGELPLFPNERHRHGFCCVVHNGALDAPPSKPVVSIALIFPTEAHSSPLETSSQAPRIEPRRAPQSPRAPPRQG</sequence>
<reference evidence="3 4" key="1">
    <citation type="submission" date="2018-08" db="EMBL/GenBank/DDBJ databases">
        <title>Genome sequence of Methylocystis hirsuta CSC1, a methanotroph able to accumulate PHAs.</title>
        <authorList>
            <person name="Bordel S."/>
            <person name="Rodriguez E."/>
            <person name="Gancedo J."/>
            <person name="Munoz R."/>
        </authorList>
    </citation>
    <scope>NUCLEOTIDE SEQUENCE [LARGE SCALE GENOMIC DNA]</scope>
    <source>
        <strain evidence="3 4">CSC1</strain>
    </source>
</reference>
<feature type="compositionally biased region" description="Polar residues" evidence="1">
    <location>
        <begin position="96"/>
        <end position="106"/>
    </location>
</feature>
<dbReference type="EMBL" id="QWDD01000001">
    <property type="protein sequence ID" value="RNJ49777.1"/>
    <property type="molecule type" value="Genomic_DNA"/>
</dbReference>
<keyword evidence="4" id="KW-1185">Reference proteome</keyword>
<dbReference type="Proteomes" id="UP000268623">
    <property type="component" value="Unassembled WGS sequence"/>
</dbReference>
<feature type="chain" id="PRO_5017997262" description="DUF2946 domain-containing protein" evidence="2">
    <location>
        <begin position="33"/>
        <end position="125"/>
    </location>
</feature>
<evidence type="ECO:0000313" key="3">
    <source>
        <dbReference type="EMBL" id="RNJ49777.1"/>
    </source>
</evidence>